<organism evidence="2 3">
    <name type="scientific">Burkholderia ubonensis</name>
    <dbReference type="NCBI Taxonomy" id="101571"/>
    <lineage>
        <taxon>Bacteria</taxon>
        <taxon>Pseudomonadati</taxon>
        <taxon>Pseudomonadota</taxon>
        <taxon>Betaproteobacteria</taxon>
        <taxon>Burkholderiales</taxon>
        <taxon>Burkholderiaceae</taxon>
        <taxon>Burkholderia</taxon>
        <taxon>Burkholderia cepacia complex</taxon>
    </lineage>
</organism>
<feature type="signal peptide" evidence="1">
    <location>
        <begin position="1"/>
        <end position="20"/>
    </location>
</feature>
<sequence length="143" mass="15531">MHLKSLAVTLAVTLPLSAHAYKLDQMMNCDLSVRDFFAPLVQARAIRTPADHIAPNGVNVFGKTRNDALTFYGMTVGWIWGYSDDPLMFQHTAGTNPRDGYGFFVQAPLADVQAVMASIGNTKAVLRRADANATAIFCEAPAQ</sequence>
<reference evidence="2 3" key="1">
    <citation type="submission" date="2017-01" db="EMBL/GenBank/DDBJ databases">
        <title>Phylogeographic, genomic and meropenem susceptibility analysis of Burkholderia ubonensis.</title>
        <authorList>
            <person name="Price E.P."/>
            <person name="Sarovich D.S."/>
            <person name="Webb J.R."/>
            <person name="Hall C.M."/>
            <person name="Sahl J.W."/>
            <person name="Kaestli M."/>
            <person name="Mayo M."/>
            <person name="Harrington G."/>
            <person name="Baker A.L."/>
            <person name="Sidak-Loftis L.C."/>
            <person name="Lummis M."/>
            <person name="Schupp J.M."/>
            <person name="Gillece J.D."/>
            <person name="Tuanyok A."/>
            <person name="Warner J."/>
            <person name="Busch J.D."/>
            <person name="Keim P."/>
            <person name="Currie B.J."/>
            <person name="Wagner D.M."/>
        </authorList>
    </citation>
    <scope>NUCLEOTIDE SEQUENCE [LARGE SCALE GENOMIC DNA]</scope>
    <source>
        <strain evidence="2 3">A21</strain>
    </source>
</reference>
<dbReference type="EMBL" id="MTJZ01000012">
    <property type="protein sequence ID" value="OMG73135.1"/>
    <property type="molecule type" value="Genomic_DNA"/>
</dbReference>
<feature type="chain" id="PRO_5012255257" evidence="1">
    <location>
        <begin position="21"/>
        <end position="143"/>
    </location>
</feature>
<name>A0A1R1JCQ2_9BURK</name>
<dbReference type="RefSeq" id="WP_076477022.1">
    <property type="nucleotide sequence ID" value="NZ_MTJZ01000012.1"/>
</dbReference>
<dbReference type="AlphaFoldDB" id="A0A1R1JCQ2"/>
<protein>
    <submittedName>
        <fullName evidence="2">Uncharacterized protein</fullName>
    </submittedName>
</protein>
<dbReference type="Proteomes" id="UP000187194">
    <property type="component" value="Unassembled WGS sequence"/>
</dbReference>
<evidence type="ECO:0000313" key="2">
    <source>
        <dbReference type="EMBL" id="OMG73135.1"/>
    </source>
</evidence>
<evidence type="ECO:0000313" key="3">
    <source>
        <dbReference type="Proteomes" id="UP000187194"/>
    </source>
</evidence>
<gene>
    <name evidence="2" type="ORF">BW685_13010</name>
</gene>
<keyword evidence="1" id="KW-0732">Signal</keyword>
<evidence type="ECO:0000256" key="1">
    <source>
        <dbReference type="SAM" id="SignalP"/>
    </source>
</evidence>
<proteinExistence type="predicted"/>
<accession>A0A1R1JCQ2</accession>
<comment type="caution">
    <text evidence="2">The sequence shown here is derived from an EMBL/GenBank/DDBJ whole genome shotgun (WGS) entry which is preliminary data.</text>
</comment>